<dbReference type="Proteomes" id="UP000085678">
    <property type="component" value="Unplaced"/>
</dbReference>
<protein>
    <submittedName>
        <fullName evidence="3">Uncharacterized protein LOC112041521</fullName>
    </submittedName>
</protein>
<reference evidence="3" key="1">
    <citation type="submission" date="2025-08" db="UniProtKB">
        <authorList>
            <consortium name="RefSeq"/>
        </authorList>
    </citation>
    <scope>IDENTIFICATION</scope>
    <source>
        <tissue evidence="3">Gonads</tissue>
    </source>
</reference>
<dbReference type="GO" id="GO:2001070">
    <property type="term" value="F:starch binding"/>
    <property type="evidence" value="ECO:0007669"/>
    <property type="project" value="InterPro"/>
</dbReference>
<dbReference type="InterPro" id="IPR013783">
    <property type="entry name" value="Ig-like_fold"/>
</dbReference>
<evidence type="ECO:0000259" key="1">
    <source>
        <dbReference type="PROSITE" id="PS51166"/>
    </source>
</evidence>
<dbReference type="SUPFAM" id="SSF49452">
    <property type="entry name" value="Starch-binding domain-like"/>
    <property type="match status" value="1"/>
</dbReference>
<dbReference type="AlphaFoldDB" id="A0A2R2MK88"/>
<dbReference type="InterPro" id="IPR002044">
    <property type="entry name" value="CBM20"/>
</dbReference>
<dbReference type="KEGG" id="lak:112041521"/>
<evidence type="ECO:0000313" key="3">
    <source>
        <dbReference type="RefSeq" id="XP_023930636.1"/>
    </source>
</evidence>
<dbReference type="Pfam" id="PF00686">
    <property type="entry name" value="CBM_20"/>
    <property type="match status" value="1"/>
</dbReference>
<name>A0A2R2MK88_LINAN</name>
<dbReference type="RefSeq" id="XP_023930636.1">
    <property type="nucleotide sequence ID" value="XM_024074868.1"/>
</dbReference>
<accession>A0A2R2MK88</accession>
<keyword evidence="2" id="KW-1185">Reference proteome</keyword>
<dbReference type="Gene3D" id="2.60.40.10">
    <property type="entry name" value="Immunoglobulins"/>
    <property type="match status" value="1"/>
</dbReference>
<feature type="domain" description="CBM20" evidence="1">
    <location>
        <begin position="13"/>
        <end position="120"/>
    </location>
</feature>
<gene>
    <name evidence="3" type="primary">LOC112041521</name>
</gene>
<sequence>MTADMEIEINKKEQCAPKATVRLILRENLLKAKVVGRGTALGGWDTQRGINMPRTTSMGVPSLRAEFLLPKGSKMEWKFIKPQNPYHPGSGWTWEPEPFRNRCLQVTTKDSMEVTCTWGELDMEIKVDTKNTDDEGIKEKVNVKDTTTVTEDVKERGKTAGLTEKGFNYLLD</sequence>
<organism evidence="2 3">
    <name type="scientific">Lingula anatina</name>
    <name type="common">Brachiopod</name>
    <name type="synonym">Lingula unguis</name>
    <dbReference type="NCBI Taxonomy" id="7574"/>
    <lineage>
        <taxon>Eukaryota</taxon>
        <taxon>Metazoa</taxon>
        <taxon>Spiralia</taxon>
        <taxon>Lophotrochozoa</taxon>
        <taxon>Brachiopoda</taxon>
        <taxon>Linguliformea</taxon>
        <taxon>Lingulata</taxon>
        <taxon>Lingulida</taxon>
        <taxon>Linguloidea</taxon>
        <taxon>Lingulidae</taxon>
        <taxon>Lingula</taxon>
    </lineage>
</organism>
<dbReference type="GeneID" id="112041521"/>
<dbReference type="PROSITE" id="PS51166">
    <property type="entry name" value="CBM20"/>
    <property type="match status" value="1"/>
</dbReference>
<proteinExistence type="predicted"/>
<evidence type="ECO:0000313" key="2">
    <source>
        <dbReference type="Proteomes" id="UP000085678"/>
    </source>
</evidence>
<dbReference type="InParanoid" id="A0A2R2MK88"/>
<dbReference type="InterPro" id="IPR013784">
    <property type="entry name" value="Carb-bd-like_fold"/>
</dbReference>